<gene>
    <name evidence="1" type="ORF">AML91_06380</name>
</gene>
<dbReference type="EMBL" id="LIPY01000097">
    <property type="protein sequence ID" value="KWX78095.1"/>
    <property type="molecule type" value="Genomic_DNA"/>
</dbReference>
<organism evidence="1 2">
    <name type="scientific">Paenibacillus jilunlii</name>
    <dbReference type="NCBI Taxonomy" id="682956"/>
    <lineage>
        <taxon>Bacteria</taxon>
        <taxon>Bacillati</taxon>
        <taxon>Bacillota</taxon>
        <taxon>Bacilli</taxon>
        <taxon>Bacillales</taxon>
        <taxon>Paenibacillaceae</taxon>
        <taxon>Paenibacillus</taxon>
    </lineage>
</organism>
<sequence length="117" mass="12977">MDVKELFICGACKGTALFYIAESKAGVPAKYLSQLPYKGPALWGYYSYFGKYVDFLLGEKQRQECRGWSALGGFMSKQRQKCRWWSAGGGFVQKTTAEVPLVEPCGLVFAVTTAKLP</sequence>
<comment type="caution">
    <text evidence="1">The sequence shown here is derived from an EMBL/GenBank/DDBJ whole genome shotgun (WGS) entry which is preliminary data.</text>
</comment>
<proteinExistence type="predicted"/>
<evidence type="ECO:0000313" key="1">
    <source>
        <dbReference type="EMBL" id="KWX78095.1"/>
    </source>
</evidence>
<accession>A0ABR5SYN4</accession>
<dbReference type="RefSeq" id="WP_062521152.1">
    <property type="nucleotide sequence ID" value="NZ_CP048429.1"/>
</dbReference>
<name>A0ABR5SYN4_9BACL</name>
<protein>
    <submittedName>
        <fullName evidence="1">Uncharacterized protein</fullName>
    </submittedName>
</protein>
<dbReference type="Proteomes" id="UP000070252">
    <property type="component" value="Unassembled WGS sequence"/>
</dbReference>
<evidence type="ECO:0000313" key="2">
    <source>
        <dbReference type="Proteomes" id="UP000070252"/>
    </source>
</evidence>
<reference evidence="1 2" key="1">
    <citation type="submission" date="2015-08" db="EMBL/GenBank/DDBJ databases">
        <title>Genome of Paenibacillus jilunlii.</title>
        <authorList>
            <person name="Sant'Anna F.H."/>
            <person name="Ambrosini A."/>
            <person name="Souza R."/>
            <person name="Bach E."/>
            <person name="Fernandes G."/>
            <person name="Balsanelli E."/>
            <person name="Baura V.A."/>
            <person name="Pedrosa F.O."/>
            <person name="Souza E.M."/>
            <person name="Passaglia L."/>
        </authorList>
    </citation>
    <scope>NUCLEOTIDE SEQUENCE [LARGE SCALE GENOMIC DNA]</scope>
    <source>
        <strain evidence="1 2">DSM 23019</strain>
    </source>
</reference>
<keyword evidence="2" id="KW-1185">Reference proteome</keyword>